<evidence type="ECO:0000256" key="3">
    <source>
        <dbReference type="ARBA" id="ARBA00022475"/>
    </source>
</evidence>
<comment type="subcellular location">
    <subcellularLocation>
        <location evidence="1">Cell membrane</location>
        <topology evidence="1">Multi-pass membrane protein</topology>
    </subcellularLocation>
</comment>
<sequence length="333" mass="37878">MKRWNRWNRWQQMTFLEQLGQLLANGYQLPLALDLVGSLIPVLKKDLVVCQQRLEQGDTLAESLNPYLRPLLCEQLALSQLHGQQTALLIALGKRDRLVYQQRQKMRQLLLYPCFLLLTLGLLFAVMMVFLLPHLQTLGHVQAGLPDWVNVTGVMLLSLLLLGMMMGVCLIRRYQLNWLKVGRQLPIVGAYFRLSIDYHLCLQVGYIMQSGVSLAAVVYYCQHFSHLVFSNLIGTSVHDAFNRGASLSQALQEVDGLSLAARQLFMKGKPQEEVGADLIMYSQMLVERMERLVNQWLGCLQPLAFIVIGICVIGLYCWLLLPLYQNIGGMTTW</sequence>
<dbReference type="Proteomes" id="UP000051296">
    <property type="component" value="Unassembled WGS sequence"/>
</dbReference>
<feature type="domain" description="Type II secretion system protein GspF" evidence="8">
    <location>
        <begin position="201"/>
        <end position="322"/>
    </location>
</feature>
<dbReference type="AlphaFoldDB" id="A0A0R2G328"/>
<dbReference type="InterPro" id="IPR003004">
    <property type="entry name" value="GspF/PilC"/>
</dbReference>
<dbReference type="PANTHER" id="PTHR30012:SF0">
    <property type="entry name" value="TYPE II SECRETION SYSTEM PROTEIN F-RELATED"/>
    <property type="match status" value="1"/>
</dbReference>
<evidence type="ECO:0000256" key="7">
    <source>
        <dbReference type="SAM" id="Phobius"/>
    </source>
</evidence>
<comment type="caution">
    <text evidence="9">The sequence shown here is derived from an EMBL/GenBank/DDBJ whole genome shotgun (WGS) entry which is preliminary data.</text>
</comment>
<evidence type="ECO:0000256" key="5">
    <source>
        <dbReference type="ARBA" id="ARBA00022989"/>
    </source>
</evidence>
<dbReference type="InterPro" id="IPR042094">
    <property type="entry name" value="T2SS_GspF_sf"/>
</dbReference>
<dbReference type="InParanoid" id="A0A0R2G328"/>
<dbReference type="RefSeq" id="WP_022791756.1">
    <property type="nucleotide sequence ID" value="NZ_ATUU01000003.1"/>
</dbReference>
<feature type="transmembrane region" description="Helical" evidence="7">
    <location>
        <begin position="151"/>
        <end position="171"/>
    </location>
</feature>
<evidence type="ECO:0000313" key="9">
    <source>
        <dbReference type="EMBL" id="KRN31738.1"/>
    </source>
</evidence>
<keyword evidence="5 7" id="KW-1133">Transmembrane helix</keyword>
<dbReference type="Pfam" id="PF00482">
    <property type="entry name" value="T2SSF"/>
    <property type="match status" value="2"/>
</dbReference>
<dbReference type="PATRIC" id="fig|1123500.6.peg.998"/>
<dbReference type="OrthoDB" id="2145980at2"/>
<evidence type="ECO:0000313" key="10">
    <source>
        <dbReference type="Proteomes" id="UP000051296"/>
    </source>
</evidence>
<proteinExistence type="inferred from homology"/>
<evidence type="ECO:0000256" key="4">
    <source>
        <dbReference type="ARBA" id="ARBA00022692"/>
    </source>
</evidence>
<evidence type="ECO:0000256" key="1">
    <source>
        <dbReference type="ARBA" id="ARBA00004651"/>
    </source>
</evidence>
<comment type="similarity">
    <text evidence="2">Belongs to the GSP F family.</text>
</comment>
<evidence type="ECO:0000259" key="8">
    <source>
        <dbReference type="Pfam" id="PF00482"/>
    </source>
</evidence>
<dbReference type="PANTHER" id="PTHR30012">
    <property type="entry name" value="GENERAL SECRETION PATHWAY PROTEIN"/>
    <property type="match status" value="1"/>
</dbReference>
<gene>
    <name evidence="9" type="ORF">IV68_GL000994</name>
</gene>
<keyword evidence="3" id="KW-1003">Cell membrane</keyword>
<dbReference type="EMBL" id="JQAX01000003">
    <property type="protein sequence ID" value="KRN31738.1"/>
    <property type="molecule type" value="Genomic_DNA"/>
</dbReference>
<accession>A0A0R2G328</accession>
<name>A0A0R2G328_9LACO</name>
<organism evidence="9 10">
    <name type="scientific">Weissella halotolerans DSM 20190</name>
    <dbReference type="NCBI Taxonomy" id="1123500"/>
    <lineage>
        <taxon>Bacteria</taxon>
        <taxon>Bacillati</taxon>
        <taxon>Bacillota</taxon>
        <taxon>Bacilli</taxon>
        <taxon>Lactobacillales</taxon>
        <taxon>Lactobacillaceae</taxon>
        <taxon>Weissella</taxon>
    </lineage>
</organism>
<evidence type="ECO:0000256" key="2">
    <source>
        <dbReference type="ARBA" id="ARBA00005745"/>
    </source>
</evidence>
<dbReference type="FunCoup" id="A0A0R2G328">
    <property type="interactions" value="94"/>
</dbReference>
<dbReference type="STRING" id="1123500.GCA_000420365_01003"/>
<feature type="transmembrane region" description="Helical" evidence="7">
    <location>
        <begin position="109"/>
        <end position="131"/>
    </location>
</feature>
<protein>
    <submittedName>
        <fullName evidence="9">ComG operon protein 2</fullName>
    </submittedName>
</protein>
<reference evidence="9 10" key="1">
    <citation type="journal article" date="2015" name="Genome Announc.">
        <title>Expanding the biotechnology potential of lactobacilli through comparative genomics of 213 strains and associated genera.</title>
        <authorList>
            <person name="Sun Z."/>
            <person name="Harris H.M."/>
            <person name="McCann A."/>
            <person name="Guo C."/>
            <person name="Argimon S."/>
            <person name="Zhang W."/>
            <person name="Yang X."/>
            <person name="Jeffery I.B."/>
            <person name="Cooney J.C."/>
            <person name="Kagawa T.F."/>
            <person name="Liu W."/>
            <person name="Song Y."/>
            <person name="Salvetti E."/>
            <person name="Wrobel A."/>
            <person name="Rasinkangas P."/>
            <person name="Parkhill J."/>
            <person name="Rea M.C."/>
            <person name="O'Sullivan O."/>
            <person name="Ritari J."/>
            <person name="Douillard F.P."/>
            <person name="Paul Ross R."/>
            <person name="Yang R."/>
            <person name="Briner A.E."/>
            <person name="Felis G.E."/>
            <person name="de Vos W.M."/>
            <person name="Barrangou R."/>
            <person name="Klaenhammer T.R."/>
            <person name="Caufield P.W."/>
            <person name="Cui Y."/>
            <person name="Zhang H."/>
            <person name="O'Toole P.W."/>
        </authorList>
    </citation>
    <scope>NUCLEOTIDE SEQUENCE [LARGE SCALE GENOMIC DNA]</scope>
    <source>
        <strain evidence="9 10">DSM 20190</strain>
    </source>
</reference>
<keyword evidence="6 7" id="KW-0472">Membrane</keyword>
<dbReference type="eggNOG" id="COG1459">
    <property type="taxonomic scope" value="Bacteria"/>
</dbReference>
<keyword evidence="10" id="KW-1185">Reference proteome</keyword>
<evidence type="ECO:0000256" key="6">
    <source>
        <dbReference type="ARBA" id="ARBA00023136"/>
    </source>
</evidence>
<dbReference type="InterPro" id="IPR018076">
    <property type="entry name" value="T2SS_GspF_dom"/>
</dbReference>
<keyword evidence="4 7" id="KW-0812">Transmembrane</keyword>
<dbReference type="GO" id="GO:0005886">
    <property type="term" value="C:plasma membrane"/>
    <property type="evidence" value="ECO:0007669"/>
    <property type="project" value="UniProtKB-SubCell"/>
</dbReference>
<feature type="domain" description="Type II secretion system protein GspF" evidence="8">
    <location>
        <begin position="15"/>
        <end position="133"/>
    </location>
</feature>
<feature type="transmembrane region" description="Helical" evidence="7">
    <location>
        <begin position="296"/>
        <end position="321"/>
    </location>
</feature>
<dbReference type="Gene3D" id="1.20.81.30">
    <property type="entry name" value="Type II secretion system (T2SS), domain F"/>
    <property type="match status" value="1"/>
</dbReference>